<feature type="compositionally biased region" description="Low complexity" evidence="2">
    <location>
        <begin position="209"/>
        <end position="222"/>
    </location>
</feature>
<comment type="caution">
    <text evidence="4">The sequence shown here is derived from an EMBL/GenBank/DDBJ whole genome shotgun (WGS) entry which is preliminary data.</text>
</comment>
<dbReference type="Pfam" id="PF13821">
    <property type="entry name" value="DUF4187"/>
    <property type="match status" value="1"/>
</dbReference>
<dbReference type="PANTHER" id="PTHR21032:SF0">
    <property type="entry name" value="G PATCH DOMAIN-CONTAINING PROTEIN 11"/>
    <property type="match status" value="1"/>
</dbReference>
<feature type="compositionally biased region" description="Low complexity" evidence="2">
    <location>
        <begin position="162"/>
        <end position="173"/>
    </location>
</feature>
<dbReference type="GO" id="GO:0000776">
    <property type="term" value="C:kinetochore"/>
    <property type="evidence" value="ECO:0007669"/>
    <property type="project" value="TreeGrafter"/>
</dbReference>
<evidence type="ECO:0000256" key="2">
    <source>
        <dbReference type="SAM" id="MobiDB-lite"/>
    </source>
</evidence>
<organism evidence="4 5">
    <name type="scientific">Tilletia horrida</name>
    <dbReference type="NCBI Taxonomy" id="155126"/>
    <lineage>
        <taxon>Eukaryota</taxon>
        <taxon>Fungi</taxon>
        <taxon>Dikarya</taxon>
        <taxon>Basidiomycota</taxon>
        <taxon>Ustilaginomycotina</taxon>
        <taxon>Exobasidiomycetes</taxon>
        <taxon>Tilletiales</taxon>
        <taxon>Tilletiaceae</taxon>
        <taxon>Tilletia</taxon>
    </lineage>
</organism>
<feature type="domain" description="DUF4187" evidence="3">
    <location>
        <begin position="380"/>
        <end position="434"/>
    </location>
</feature>
<accession>A0AAN6GGQ2</accession>
<feature type="compositionally biased region" description="Basic and acidic residues" evidence="2">
    <location>
        <begin position="17"/>
        <end position="30"/>
    </location>
</feature>
<feature type="coiled-coil region" evidence="1">
    <location>
        <begin position="297"/>
        <end position="324"/>
    </location>
</feature>
<sequence>MKAHAARPPSAGEADDGERRRQEEKKMKGEDEGEEDFMSDAVLDQVLAAAAAQAGESRGGGGGGREPETYSARRRRLQNERDERTRAGSIRETPSRAEHEREARQAALSENLIDRELQRRATASGQDDIGGEDADEFVDAQGQGGGPSKRRRLDGQPNRPESSASSSVGPSAALKMMLSMGYQHGHTLGSRPSDDDKKRDAEEAAGQRGVDPAVVSVGSSDSASKKEHEHRLEPLGMDDRWLASGSKDRPLRFGLGNSAVVQRILRGTGSTGTGTSTSSQEASSSQDTAALDAFRSRRAEEDRMRHAEALLRSARRTCEHLDRKRGVQYSVLWIDPSWLRPEARPTEDELELLEQAFGDGCEPPSVQPEASEVADRQARRQEAEEFCMLDAVARLSRTTAHLRSQHQYCLFCGCAYNSEEDMQAHCPGELEDDH</sequence>
<feature type="compositionally biased region" description="Low complexity" evidence="2">
    <location>
        <begin position="39"/>
        <end position="56"/>
    </location>
</feature>
<feature type="compositionally biased region" description="Basic and acidic residues" evidence="2">
    <location>
        <begin position="192"/>
        <end position="202"/>
    </location>
</feature>
<dbReference type="AlphaFoldDB" id="A0AAN6GGQ2"/>
<reference evidence="4" key="1">
    <citation type="journal article" date="2023" name="PhytoFront">
        <title>Draft Genome Resources of Seven Strains of Tilletia horrida, Causal Agent of Kernel Smut of Rice.</title>
        <authorList>
            <person name="Khanal S."/>
            <person name="Antony Babu S."/>
            <person name="Zhou X.G."/>
        </authorList>
    </citation>
    <scope>NUCLEOTIDE SEQUENCE</scope>
    <source>
        <strain evidence="4">TX3</strain>
    </source>
</reference>
<keyword evidence="5" id="KW-1185">Reference proteome</keyword>
<dbReference type="InterPro" id="IPR025239">
    <property type="entry name" value="DUF4187"/>
</dbReference>
<dbReference type="Proteomes" id="UP001176521">
    <property type="component" value="Unassembled WGS sequence"/>
</dbReference>
<dbReference type="InterPro" id="IPR039249">
    <property type="entry name" value="GPATCH11"/>
</dbReference>
<feature type="region of interest" description="Disordered" evidence="2">
    <location>
        <begin position="267"/>
        <end position="289"/>
    </location>
</feature>
<dbReference type="PANTHER" id="PTHR21032">
    <property type="entry name" value="G PATCH DOMAIN-CONTAINING PROTEIN 11"/>
    <property type="match status" value="1"/>
</dbReference>
<feature type="compositionally biased region" description="Basic and acidic residues" evidence="2">
    <location>
        <begin position="93"/>
        <end position="104"/>
    </location>
</feature>
<feature type="compositionally biased region" description="Basic and acidic residues" evidence="2">
    <location>
        <begin position="223"/>
        <end position="232"/>
    </location>
</feature>
<keyword evidence="1" id="KW-0175">Coiled coil</keyword>
<name>A0AAN6GGQ2_9BASI</name>
<evidence type="ECO:0000313" key="5">
    <source>
        <dbReference type="Proteomes" id="UP001176521"/>
    </source>
</evidence>
<protein>
    <recommendedName>
        <fullName evidence="3">DUF4187 domain-containing protein</fullName>
    </recommendedName>
</protein>
<evidence type="ECO:0000256" key="1">
    <source>
        <dbReference type="SAM" id="Coils"/>
    </source>
</evidence>
<evidence type="ECO:0000259" key="3">
    <source>
        <dbReference type="SMART" id="SM01173"/>
    </source>
</evidence>
<proteinExistence type="predicted"/>
<dbReference type="SMART" id="SM01173">
    <property type="entry name" value="DUF4187"/>
    <property type="match status" value="1"/>
</dbReference>
<feature type="compositionally biased region" description="Basic and acidic residues" evidence="2">
    <location>
        <begin position="77"/>
        <end position="86"/>
    </location>
</feature>
<feature type="compositionally biased region" description="Acidic residues" evidence="2">
    <location>
        <begin position="129"/>
        <end position="138"/>
    </location>
</feature>
<gene>
    <name evidence="4" type="ORF">OC842_000462</name>
</gene>
<feature type="region of interest" description="Disordered" evidence="2">
    <location>
        <begin position="1"/>
        <end position="232"/>
    </location>
</feature>
<dbReference type="EMBL" id="JAPDMQ010000013">
    <property type="protein sequence ID" value="KAK0540433.1"/>
    <property type="molecule type" value="Genomic_DNA"/>
</dbReference>
<evidence type="ECO:0000313" key="4">
    <source>
        <dbReference type="EMBL" id="KAK0540433.1"/>
    </source>
</evidence>